<protein>
    <submittedName>
        <fullName evidence="3">DUF4179 domain-containing protein</fullName>
    </submittedName>
</protein>
<proteinExistence type="predicted"/>
<dbReference type="AlphaFoldDB" id="A0A848CPR0"/>
<accession>A0A848CPR0</accession>
<dbReference type="EMBL" id="JABAGO010000027">
    <property type="protein sequence ID" value="NME99384.1"/>
    <property type="molecule type" value="Genomic_DNA"/>
</dbReference>
<gene>
    <name evidence="3" type="ORF">HF838_14050</name>
</gene>
<feature type="domain" description="DUF4179" evidence="1">
    <location>
        <begin position="49"/>
        <end position="138"/>
    </location>
</feature>
<dbReference type="Gene3D" id="2.60.40.1630">
    <property type="entry name" value="bacillus anthracis domain"/>
    <property type="match status" value="1"/>
</dbReference>
<organism evidence="3 4">
    <name type="scientific">Aneurinibacillus aneurinilyticus</name>
    <name type="common">Bacillus aneurinolyticus</name>
    <dbReference type="NCBI Taxonomy" id="1391"/>
    <lineage>
        <taxon>Bacteria</taxon>
        <taxon>Bacillati</taxon>
        <taxon>Bacillota</taxon>
        <taxon>Bacilli</taxon>
        <taxon>Bacillales</taxon>
        <taxon>Paenibacillaceae</taxon>
        <taxon>Aneurinibacillus group</taxon>
        <taxon>Aneurinibacillus</taxon>
    </lineage>
</organism>
<evidence type="ECO:0000313" key="4">
    <source>
        <dbReference type="Proteomes" id="UP000561326"/>
    </source>
</evidence>
<dbReference type="Pfam" id="PF13786">
    <property type="entry name" value="DUF4179"/>
    <property type="match status" value="1"/>
</dbReference>
<comment type="caution">
    <text evidence="3">The sequence shown here is derived from an EMBL/GenBank/DDBJ whole genome shotgun (WGS) entry which is preliminary data.</text>
</comment>
<evidence type="ECO:0000259" key="1">
    <source>
        <dbReference type="Pfam" id="PF13786"/>
    </source>
</evidence>
<dbReference type="Proteomes" id="UP000561326">
    <property type="component" value="Unassembled WGS sequence"/>
</dbReference>
<dbReference type="Gene3D" id="2.60.40.1640">
    <property type="entry name" value="Conserved domain protein"/>
    <property type="match status" value="1"/>
</dbReference>
<feature type="domain" description="DUF5643" evidence="2">
    <location>
        <begin position="259"/>
        <end position="371"/>
    </location>
</feature>
<evidence type="ECO:0000313" key="3">
    <source>
        <dbReference type="EMBL" id="NME99384.1"/>
    </source>
</evidence>
<dbReference type="Pfam" id="PF18705">
    <property type="entry name" value="DUF5643"/>
    <property type="match status" value="1"/>
</dbReference>
<evidence type="ECO:0000259" key="2">
    <source>
        <dbReference type="Pfam" id="PF18705"/>
    </source>
</evidence>
<name>A0A848CPR0_ANEAE</name>
<dbReference type="InterPro" id="IPR025436">
    <property type="entry name" value="DUF4179"/>
</dbReference>
<sequence>MEKLPNQTDSQDLMHIRHTIQSMEMPVDSFSNKIMNRLEEKNRRSSKTKRMKKTLVAASTAAALGAGIIGSGFVSPAMAESLGNIPLVSNVFKLAGDLGLRTAHEKGLITEGNQSDTQDGITISVPQVMYDGTRVSMAIHRKALGLTSYLNGSHVNTDGEVISEPEGTKGTIRRVDLFMNGKPLTHLSESLARQINVGWGPGVDKDSAILRFSDLSNQGLGDPAFPDQFDLTMKLTLEGVNDPFTINVPVKKSINNNIVLSSSMTKEFDHIRVTLEKAELSPSTTRVSIIEDGTSNEIPKRYKDDKTTILQLGYDVFDDHGTRLELLGGQGNDEGSKRYTYKDYTYEPFKVTPKSFTIKPFLHVYKDKNENHGEFLLDSNGEPVKEYIKELEMAIPVTE</sequence>
<dbReference type="RefSeq" id="WP_168975571.1">
    <property type="nucleotide sequence ID" value="NZ_JABAGO010000027.1"/>
</dbReference>
<dbReference type="InterPro" id="IPR040680">
    <property type="entry name" value="DUF5643"/>
</dbReference>
<reference evidence="3 4" key="1">
    <citation type="submission" date="2020-04" db="EMBL/GenBank/DDBJ databases">
        <authorList>
            <person name="Hitch T.C.A."/>
            <person name="Wylensek D."/>
            <person name="Clavel T."/>
        </authorList>
    </citation>
    <scope>NUCLEOTIDE SEQUENCE [LARGE SCALE GENOMIC DNA]</scope>
    <source>
        <strain evidence="3 4">WB01_D5_05</strain>
    </source>
</reference>